<dbReference type="RefSeq" id="WP_169993939.1">
    <property type="nucleotide sequence ID" value="NZ_PTIS01000002.1"/>
</dbReference>
<dbReference type="EMBL" id="PTIS01000002">
    <property type="protein sequence ID" value="PPK49296.1"/>
    <property type="molecule type" value="Genomic_DNA"/>
</dbReference>
<sequence>MKILAARPEPAKGFVDAYILCKDLNITTKVELLNIFEEHIWLTLIGEIQMKFIKYLGNVDELLREWKSRRLS</sequence>
<evidence type="ECO:0000313" key="1">
    <source>
        <dbReference type="EMBL" id="PPK49296.1"/>
    </source>
</evidence>
<evidence type="ECO:0000313" key="2">
    <source>
        <dbReference type="Proteomes" id="UP000239863"/>
    </source>
</evidence>
<protein>
    <submittedName>
        <fullName evidence="1">Uncharacterized protein</fullName>
    </submittedName>
</protein>
<accession>A0A2S6G0M7</accession>
<organism evidence="1 2">
    <name type="scientific">Clostridium algidicarnis DSM 15099</name>
    <dbReference type="NCBI Taxonomy" id="1121295"/>
    <lineage>
        <taxon>Bacteria</taxon>
        <taxon>Bacillati</taxon>
        <taxon>Bacillota</taxon>
        <taxon>Clostridia</taxon>
        <taxon>Eubacteriales</taxon>
        <taxon>Clostridiaceae</taxon>
        <taxon>Clostridium</taxon>
    </lineage>
</organism>
<dbReference type="STRING" id="37659.GCA_000703125_01843"/>
<proteinExistence type="predicted"/>
<comment type="caution">
    <text evidence="1">The sequence shown here is derived from an EMBL/GenBank/DDBJ whole genome shotgun (WGS) entry which is preliminary data.</text>
</comment>
<gene>
    <name evidence="1" type="ORF">BD821_102215</name>
</gene>
<dbReference type="AlphaFoldDB" id="A0A2S6G0M7"/>
<name>A0A2S6G0M7_9CLOT</name>
<reference evidence="1 2" key="1">
    <citation type="submission" date="2018-02" db="EMBL/GenBank/DDBJ databases">
        <title>Genomic Encyclopedia of Archaeal and Bacterial Type Strains, Phase II (KMG-II): from individual species to whole genera.</title>
        <authorList>
            <person name="Goeker M."/>
        </authorList>
    </citation>
    <scope>NUCLEOTIDE SEQUENCE [LARGE SCALE GENOMIC DNA]</scope>
    <source>
        <strain evidence="1 2">DSM 15099</strain>
    </source>
</reference>
<dbReference type="Proteomes" id="UP000239863">
    <property type="component" value="Unassembled WGS sequence"/>
</dbReference>